<organism evidence="2 3">
    <name type="scientific">Littorina saxatilis</name>
    <dbReference type="NCBI Taxonomy" id="31220"/>
    <lineage>
        <taxon>Eukaryota</taxon>
        <taxon>Metazoa</taxon>
        <taxon>Spiralia</taxon>
        <taxon>Lophotrochozoa</taxon>
        <taxon>Mollusca</taxon>
        <taxon>Gastropoda</taxon>
        <taxon>Caenogastropoda</taxon>
        <taxon>Littorinimorpha</taxon>
        <taxon>Littorinoidea</taxon>
        <taxon>Littorinidae</taxon>
        <taxon>Littorina</taxon>
    </lineage>
</organism>
<reference evidence="2 3" key="1">
    <citation type="submission" date="2024-02" db="EMBL/GenBank/DDBJ databases">
        <title>Chromosome-scale genome assembly of the rough periwinkle Littorina saxatilis.</title>
        <authorList>
            <person name="De Jode A."/>
            <person name="Faria R."/>
            <person name="Formenti G."/>
            <person name="Sims Y."/>
            <person name="Smith T.P."/>
            <person name="Tracey A."/>
            <person name="Wood J.M.D."/>
            <person name="Zagrodzka Z.B."/>
            <person name="Johannesson K."/>
            <person name="Butlin R.K."/>
            <person name="Leder E.H."/>
        </authorList>
    </citation>
    <scope>NUCLEOTIDE SEQUENCE [LARGE SCALE GENOMIC DNA]</scope>
    <source>
        <strain evidence="2">Snail1</strain>
        <tissue evidence="2">Muscle</tissue>
    </source>
</reference>
<dbReference type="Pfam" id="PF17517">
    <property type="entry name" value="IgGFc_binding"/>
    <property type="match status" value="1"/>
</dbReference>
<dbReference type="Proteomes" id="UP001374579">
    <property type="component" value="Unassembled WGS sequence"/>
</dbReference>
<gene>
    <name evidence="2" type="ORF">V1264_007734</name>
</gene>
<evidence type="ECO:0000259" key="1">
    <source>
        <dbReference type="Pfam" id="PF17517"/>
    </source>
</evidence>
<keyword evidence="3" id="KW-1185">Reference proteome</keyword>
<feature type="domain" description="IgGFc-binding protein N-terminal" evidence="1">
    <location>
        <begin position="66"/>
        <end position="361"/>
    </location>
</feature>
<proteinExistence type="predicted"/>
<dbReference type="AlphaFoldDB" id="A0AAN9AVK5"/>
<accession>A0AAN9AVK5</accession>
<dbReference type="InterPro" id="IPR035234">
    <property type="entry name" value="IgGFc-bd_N"/>
</dbReference>
<name>A0AAN9AVK5_9CAEN</name>
<protein>
    <recommendedName>
        <fullName evidence="1">IgGFc-binding protein N-terminal domain-containing protein</fullName>
    </recommendedName>
</protein>
<comment type="caution">
    <text evidence="2">The sequence shown here is derived from an EMBL/GenBank/DDBJ whole genome shotgun (WGS) entry which is preliminary data.</text>
</comment>
<evidence type="ECO:0000313" key="3">
    <source>
        <dbReference type="Proteomes" id="UP001374579"/>
    </source>
</evidence>
<dbReference type="PANTHER" id="PTHR46534:SF1">
    <property type="entry name" value="IGGFC-BINDING PROTEIN N-TERMINAL DOMAIN-CONTAINING PROTEIN"/>
    <property type="match status" value="1"/>
</dbReference>
<dbReference type="PANTHER" id="PTHR46534">
    <property type="entry name" value="IGGFC_BINDING DOMAIN-CONTAINING PROTEIN"/>
    <property type="match status" value="1"/>
</dbReference>
<dbReference type="EMBL" id="JBAMIC010000019">
    <property type="protein sequence ID" value="KAK7094063.1"/>
    <property type="molecule type" value="Genomic_DNA"/>
</dbReference>
<sequence>MPKITDRGGLFFFQSINFQFTLAAYGTFRRLMSSSSYREMSFAVYPMAQGFHVYGKWGIATSNTDAFSVFTDNMLGTSYTISTWTDCCNATAFILVSALDTSSTTVNVTLPPSFSATLTANGQDYTSDFSLTLGLREVVTITSTSDLSGTLVTGDNCILVQSGSNKAAVQGTTKGQLIETLPPLSHQGTVHYGVPTAGRSSDVYRFVSSSDSNTVTIQEDTMVVVTVTLTSSNPVYDYVATNPVIITSLQPLLVTMYSSSDDATVIPPSMTFIPSTSHWASYYVIKECDGSLTRPEYVMLVIVTSYTSGVMMTYFDDVRAFVTGWSTFQSDVTYSYVTLSITQSFVLDHVDSQPFMVIQYGVKASWAYSFVPVFTQTVTPATTTAASTTSTTAATEATTSISNATTTAASTTSTTAATEATTSTSNATTSTVTTSTVTNSSVVIYSNVSASDNVTADSTSSWLDDTTGQVLLGVGGSVTAVGIASFVAWKAVSAHSAANSVTSFLPADVTSPPNAPIKSQFRHAETRGLTIVDI</sequence>
<evidence type="ECO:0000313" key="2">
    <source>
        <dbReference type="EMBL" id="KAK7094063.1"/>
    </source>
</evidence>